<reference evidence="2" key="1">
    <citation type="journal article" date="2014" name="Int. J. Syst. Evol. Microbiol.">
        <title>Complete genome sequence of Corynebacterium casei LMG S-19264T (=DSM 44701T), isolated from a smear-ripened cheese.</title>
        <authorList>
            <consortium name="US DOE Joint Genome Institute (JGI-PGF)"/>
            <person name="Walter F."/>
            <person name="Albersmeier A."/>
            <person name="Kalinowski J."/>
            <person name="Ruckert C."/>
        </authorList>
    </citation>
    <scope>NUCLEOTIDE SEQUENCE</scope>
    <source>
        <strain evidence="2">KCTC 23310</strain>
    </source>
</reference>
<accession>A0A918TXC9</accession>
<keyword evidence="3" id="KW-1185">Reference proteome</keyword>
<keyword evidence="1" id="KW-0812">Transmembrane</keyword>
<feature type="transmembrane region" description="Helical" evidence="1">
    <location>
        <begin position="18"/>
        <end position="36"/>
    </location>
</feature>
<dbReference type="Proteomes" id="UP000638981">
    <property type="component" value="Unassembled WGS sequence"/>
</dbReference>
<evidence type="ECO:0000313" key="2">
    <source>
        <dbReference type="EMBL" id="GHC65988.1"/>
    </source>
</evidence>
<dbReference type="EMBL" id="BMYJ01000013">
    <property type="protein sequence ID" value="GHC65988.1"/>
    <property type="molecule type" value="Genomic_DNA"/>
</dbReference>
<evidence type="ECO:0000313" key="3">
    <source>
        <dbReference type="Proteomes" id="UP000638981"/>
    </source>
</evidence>
<feature type="transmembrane region" description="Helical" evidence="1">
    <location>
        <begin position="138"/>
        <end position="156"/>
    </location>
</feature>
<dbReference type="AlphaFoldDB" id="A0A918TXC9"/>
<dbReference type="RefSeq" id="WP_189413188.1">
    <property type="nucleotide sequence ID" value="NZ_BMYJ01000013.1"/>
</dbReference>
<evidence type="ECO:0008006" key="4">
    <source>
        <dbReference type="Google" id="ProtNLM"/>
    </source>
</evidence>
<gene>
    <name evidence="2" type="ORF">GCM10007315_33290</name>
</gene>
<protein>
    <recommendedName>
        <fullName evidence="4">Biopolymer transporter ExbB</fullName>
    </recommendedName>
</protein>
<sequence>MQKISTTHGGFARPVSQLFMMLIVILLVVGGLWLALPLLEVVFQANPYLNGVIVGVFAIGVLSCFWQVIQIFQSVTWLDDFVRARPGLEYTAAPRLLAPLAALLGARGAKTTISSSSAASIMDSVATRVDEARDITRYLGNLLIFLGLLGTFYGLATTVPAMVDTIRGLTPQEGESGTDVFSKLMTGLESQLGGMGTAFSSSLLGLAGSLVVGLLELFASHGQNRFYRELEDWMTTITRLGFGGGESEAGGEMAQVAAVLDSLAGQMEALQTLHSQAELSRAMLEERLGALVDGIDRLAVNMAANTSNRTEGLLSRMAEGQDRLVAVLAPEDGSAGPDAEQRMRLRSIDVQLLRILEELAAGRQESMTELRADLGALTAAVRQLARGPAGRV</sequence>
<evidence type="ECO:0000256" key="1">
    <source>
        <dbReference type="SAM" id="Phobius"/>
    </source>
</evidence>
<proteinExistence type="predicted"/>
<keyword evidence="1" id="KW-0472">Membrane</keyword>
<organism evidence="2 3">
    <name type="scientific">Neogemmobacter tilapiae</name>
    <dbReference type="NCBI Taxonomy" id="875041"/>
    <lineage>
        <taxon>Bacteria</taxon>
        <taxon>Pseudomonadati</taxon>
        <taxon>Pseudomonadota</taxon>
        <taxon>Alphaproteobacteria</taxon>
        <taxon>Rhodobacterales</taxon>
        <taxon>Paracoccaceae</taxon>
        <taxon>Neogemmobacter</taxon>
    </lineage>
</organism>
<comment type="caution">
    <text evidence="2">The sequence shown here is derived from an EMBL/GenBank/DDBJ whole genome shotgun (WGS) entry which is preliminary data.</text>
</comment>
<reference evidence="2" key="2">
    <citation type="submission" date="2020-09" db="EMBL/GenBank/DDBJ databases">
        <authorList>
            <person name="Sun Q."/>
            <person name="Kim S."/>
        </authorList>
    </citation>
    <scope>NUCLEOTIDE SEQUENCE</scope>
    <source>
        <strain evidence="2">KCTC 23310</strain>
    </source>
</reference>
<keyword evidence="1" id="KW-1133">Transmembrane helix</keyword>
<feature type="transmembrane region" description="Helical" evidence="1">
    <location>
        <begin position="198"/>
        <end position="219"/>
    </location>
</feature>
<name>A0A918TXC9_9RHOB</name>
<feature type="transmembrane region" description="Helical" evidence="1">
    <location>
        <begin position="48"/>
        <end position="69"/>
    </location>
</feature>